<dbReference type="OrthoDB" id="264520at2759"/>
<dbReference type="AlphaFoldDB" id="R7VAW9"/>
<dbReference type="GO" id="GO:0061630">
    <property type="term" value="F:ubiquitin protein ligase activity"/>
    <property type="evidence" value="ECO:0007669"/>
    <property type="project" value="TreeGrafter"/>
</dbReference>
<feature type="domain" description="B box-type" evidence="4">
    <location>
        <begin position="20"/>
        <end position="70"/>
    </location>
</feature>
<dbReference type="EMBL" id="AMQN01004487">
    <property type="status" value="NOT_ANNOTATED_CDS"/>
    <property type="molecule type" value="Genomic_DNA"/>
</dbReference>
<dbReference type="CDD" id="cd19757">
    <property type="entry name" value="Bbox1"/>
    <property type="match status" value="1"/>
</dbReference>
<accession>R7VAW9</accession>
<reference evidence="5 7" key="2">
    <citation type="journal article" date="2013" name="Nature">
        <title>Insights into bilaterian evolution from three spiralian genomes.</title>
        <authorList>
            <person name="Simakov O."/>
            <person name="Marletaz F."/>
            <person name="Cho S.J."/>
            <person name="Edsinger-Gonzales E."/>
            <person name="Havlak P."/>
            <person name="Hellsten U."/>
            <person name="Kuo D.H."/>
            <person name="Larsson T."/>
            <person name="Lv J."/>
            <person name="Arendt D."/>
            <person name="Savage R."/>
            <person name="Osoegawa K."/>
            <person name="de Jong P."/>
            <person name="Grimwood J."/>
            <person name="Chapman J.A."/>
            <person name="Shapiro H."/>
            <person name="Aerts A."/>
            <person name="Otillar R.P."/>
            <person name="Terry A.Y."/>
            <person name="Boore J.L."/>
            <person name="Grigoriev I.V."/>
            <person name="Lindberg D.R."/>
            <person name="Seaver E.C."/>
            <person name="Weisblat D.A."/>
            <person name="Putnam N.H."/>
            <person name="Rokhsar D.S."/>
        </authorList>
    </citation>
    <scope>NUCLEOTIDE SEQUENCE</scope>
    <source>
        <strain evidence="5 7">I ESC-2004</strain>
    </source>
</reference>
<evidence type="ECO:0000256" key="2">
    <source>
        <dbReference type="SAM" id="Coils"/>
    </source>
</evidence>
<sequence length="598" mass="65512">MSQQRTYGLPALSVASRDHESVTLCQICLLKSKRKKSSYFCLTCSMPLCMMCQEQHKVTEVTSSHQIALKKQQENHPKLCSVHKFANIQYYCDTCFKMICVNCTMIEHKGHTVTPMNKKYEQCQEIIKATRDEINTGISSVASSIQDVEDLNKMIEATREEVKVDINAKVVALQQKIKQQQAQLLRSLNHYFDGKMDALSKRMEVLVRRKDDMAKLREATTRDIPMTSEEVFISHVMQLDSQVKRVVMGSQLPVDDIAGMTFVMTNNEELGRLEEKPGGLEQRRTVKASSFKRSSPSAKRQSGSKSVSALSEFSSGNRKKNGLHSSVGALEGRKWRKVRITHSFKLSNHIEKLVGLALLPNGKLLLADALSPGIIICDKSGKYQQRIMADEVPCPSGLTVNQNGHIVVSFNKTVKTFKLGGAKMSQISAPSTPSALAVDEQGNLFVNDPKSRTVTKFGVDGKVNGTFSTVTKEGSAEASVMGVGCNTVALSYSPRDFGHCVRTFSYSGQLMNIHGLSSACRGVLVDSTGNLIMAAGGLFFASGLGSEEAVGMICVDRAGKPFKVDAHGLAFAANGHLCTLHSNPVSKRSEVLFLQLGN</sequence>
<feature type="compositionally biased region" description="Basic and acidic residues" evidence="3">
    <location>
        <begin position="275"/>
        <end position="284"/>
    </location>
</feature>
<dbReference type="GO" id="GO:0005654">
    <property type="term" value="C:nucleoplasm"/>
    <property type="evidence" value="ECO:0007669"/>
    <property type="project" value="TreeGrafter"/>
</dbReference>
<dbReference type="SUPFAM" id="SSF57845">
    <property type="entry name" value="B-box zinc-binding domain"/>
    <property type="match status" value="1"/>
</dbReference>
<dbReference type="GO" id="GO:0008270">
    <property type="term" value="F:zinc ion binding"/>
    <property type="evidence" value="ECO:0007669"/>
    <property type="project" value="UniProtKB-KW"/>
</dbReference>
<feature type="domain" description="B box-type" evidence="4">
    <location>
        <begin position="75"/>
        <end position="116"/>
    </location>
</feature>
<evidence type="ECO:0000313" key="7">
    <source>
        <dbReference type="Proteomes" id="UP000014760"/>
    </source>
</evidence>
<dbReference type="EnsemblMetazoa" id="CapteT201164">
    <property type="protein sequence ID" value="CapteP201164"/>
    <property type="gene ID" value="CapteG201164"/>
</dbReference>
<evidence type="ECO:0000256" key="1">
    <source>
        <dbReference type="PROSITE-ProRule" id="PRU00024"/>
    </source>
</evidence>
<dbReference type="SMART" id="SM00336">
    <property type="entry name" value="BBOX"/>
    <property type="match status" value="2"/>
</dbReference>
<dbReference type="InterPro" id="IPR011042">
    <property type="entry name" value="6-blade_b-propeller_TolB-like"/>
</dbReference>
<protein>
    <recommendedName>
        <fullName evidence="4">B box-type domain-containing protein</fullName>
    </recommendedName>
</protein>
<proteinExistence type="predicted"/>
<evidence type="ECO:0000259" key="4">
    <source>
        <dbReference type="PROSITE" id="PS50119"/>
    </source>
</evidence>
<dbReference type="Gene3D" id="2.120.10.30">
    <property type="entry name" value="TolB, C-terminal domain"/>
    <property type="match status" value="1"/>
</dbReference>
<dbReference type="SUPFAM" id="SSF101898">
    <property type="entry name" value="NHL repeat"/>
    <property type="match status" value="1"/>
</dbReference>
<dbReference type="Gene3D" id="3.30.160.60">
    <property type="entry name" value="Classic Zinc Finger"/>
    <property type="match status" value="1"/>
</dbReference>
<feature type="coiled-coil region" evidence="2">
    <location>
        <begin position="141"/>
        <end position="183"/>
    </location>
</feature>
<dbReference type="STRING" id="283909.R7VAW9"/>
<dbReference type="EMBL" id="KB293638">
    <property type="protein sequence ID" value="ELU15744.1"/>
    <property type="molecule type" value="Genomic_DNA"/>
</dbReference>
<feature type="compositionally biased region" description="Polar residues" evidence="3">
    <location>
        <begin position="287"/>
        <end position="316"/>
    </location>
</feature>
<dbReference type="PANTHER" id="PTHR25462">
    <property type="entry name" value="BONUS, ISOFORM C-RELATED"/>
    <property type="match status" value="1"/>
</dbReference>
<evidence type="ECO:0000313" key="6">
    <source>
        <dbReference type="EnsemblMetazoa" id="CapteP201164"/>
    </source>
</evidence>
<dbReference type="HOGENOM" id="CLU_008645_5_0_1"/>
<reference evidence="7" key="1">
    <citation type="submission" date="2012-12" db="EMBL/GenBank/DDBJ databases">
        <authorList>
            <person name="Hellsten U."/>
            <person name="Grimwood J."/>
            <person name="Chapman J.A."/>
            <person name="Shapiro H."/>
            <person name="Aerts A."/>
            <person name="Otillar R.P."/>
            <person name="Terry A.Y."/>
            <person name="Boore J.L."/>
            <person name="Simakov O."/>
            <person name="Marletaz F."/>
            <person name="Cho S.-J."/>
            <person name="Edsinger-Gonzales E."/>
            <person name="Havlak P."/>
            <person name="Kuo D.-H."/>
            <person name="Larsson T."/>
            <person name="Lv J."/>
            <person name="Arendt D."/>
            <person name="Savage R."/>
            <person name="Osoegawa K."/>
            <person name="de Jong P."/>
            <person name="Lindberg D.R."/>
            <person name="Seaver E.C."/>
            <person name="Weisblat D.A."/>
            <person name="Putnam N.H."/>
            <person name="Grigoriev I.V."/>
            <person name="Rokhsar D.S."/>
        </authorList>
    </citation>
    <scope>NUCLEOTIDE SEQUENCE</scope>
    <source>
        <strain evidence="7">I ESC-2004</strain>
    </source>
</reference>
<dbReference type="InterPro" id="IPR000315">
    <property type="entry name" value="Znf_B-box"/>
</dbReference>
<keyword evidence="1" id="KW-0862">Zinc</keyword>
<feature type="region of interest" description="Disordered" evidence="3">
    <location>
        <begin position="275"/>
        <end position="325"/>
    </location>
</feature>
<name>R7VAW9_CAPTE</name>
<keyword evidence="1" id="KW-0479">Metal-binding</keyword>
<dbReference type="InterPro" id="IPR047153">
    <property type="entry name" value="TRIM45/56/19-like"/>
</dbReference>
<reference evidence="6" key="3">
    <citation type="submission" date="2015-06" db="UniProtKB">
        <authorList>
            <consortium name="EnsemblMetazoa"/>
        </authorList>
    </citation>
    <scope>IDENTIFICATION</scope>
</reference>
<keyword evidence="2" id="KW-0175">Coiled coil</keyword>
<dbReference type="PROSITE" id="PS50119">
    <property type="entry name" value="ZF_BBOX"/>
    <property type="match status" value="2"/>
</dbReference>
<organism evidence="5">
    <name type="scientific">Capitella teleta</name>
    <name type="common">Polychaete worm</name>
    <dbReference type="NCBI Taxonomy" id="283909"/>
    <lineage>
        <taxon>Eukaryota</taxon>
        <taxon>Metazoa</taxon>
        <taxon>Spiralia</taxon>
        <taxon>Lophotrochozoa</taxon>
        <taxon>Annelida</taxon>
        <taxon>Polychaeta</taxon>
        <taxon>Sedentaria</taxon>
        <taxon>Scolecida</taxon>
        <taxon>Capitellidae</taxon>
        <taxon>Capitella</taxon>
    </lineage>
</organism>
<gene>
    <name evidence="5" type="ORF">CAPTEDRAFT_201164</name>
</gene>
<keyword evidence="1" id="KW-0863">Zinc-finger</keyword>
<evidence type="ECO:0000313" key="5">
    <source>
        <dbReference type="EMBL" id="ELU15744.1"/>
    </source>
</evidence>
<dbReference type="Proteomes" id="UP000014760">
    <property type="component" value="Unassembled WGS sequence"/>
</dbReference>
<dbReference type="PANTHER" id="PTHR25462:SF296">
    <property type="entry name" value="MEIOTIC P26, ISOFORM F"/>
    <property type="match status" value="1"/>
</dbReference>
<evidence type="ECO:0000256" key="3">
    <source>
        <dbReference type="SAM" id="MobiDB-lite"/>
    </source>
</evidence>
<keyword evidence="7" id="KW-1185">Reference proteome</keyword>
<dbReference type="OMA" id="IGCINDC"/>
<dbReference type="Pfam" id="PF00643">
    <property type="entry name" value="zf-B_box"/>
    <property type="match status" value="1"/>
</dbReference>